<sequence length="1074" mass="120230">MPDQPKSIAIVGGGVSGLAAAWHLQTQSTPNSVDVHIYESASRLGGHAHTITVDTEKMTSRDYVNGNNGGNSNVTSTNAVEEEKKEEDASTKATQKKNKHEVDIDVGFMVYNNANYPNMTNWFKEMGVQGEETDMSLSISLDQGKTVEWSSHSLQGIFANPMQAIKPEFYTFLRDMMHFNNHAGELLLLPEDHPSRQVTIGEYLNKEGYSEAFASFYLVPMMAALWSASVENVMAFPASSLIEFMCNHRMLQLFDRPQWNTPAGRSIQYTSRVADIMGKNAHTSTPIVKLNKITKGDGSCSYELFTSDDKSCGVFDDVIFACHSPQAVEILNSDESKTVDPNLIQALDKIEYGDNVVYVHSDPALMPKRKAAWGSWNCMGKSEFLSTHRQKDGSGNKKKEAMEGAASGFGNKLSKVDSDTQHLEGENGRMRAVYVTYYINRLQNLTTSTDVFVSLNPHTAPNPEMVYRRQIMAHPQFTRETLDGRQEIKDKFQGKDGLWFCGAYMGHGFHEDGCRAGFEVATAINQVPLPWANKDDGQLVLPTPDLAKFTFEQNNTFFRRLKHFLTYRVPVAVCKAFVVRFLKAAITKGELVLKLNDGSLLSFGDSSPCGADAHPVTARVFDDWFFVKIATEYDLGLARSYMSGQFVVEALEKKEDYPWTLGFPEGEVNKVLGDPVGRVVVAAVLLTRLFLLFVGNRDIGTVGVRSSKQHTHGNALANASGLAISKIGSMLNYLKFKIFMDNSEKGGSLKNIHAHYDISNDLFRTFLDKETLMYSSAIYDAVAQPPALMGQPSPGLRFKGTLEEAQWRKLDTLCDRAQILPGQTLLDIGFGWGGLSIHAAKKYGCKVTGITLSVEQKALAEERVEKEGLGHLINFEVVDYRIFARRQDNQGKFDRVISCEMIEAVGHEHLGEFFWAVEQVLKYDGVLVMEAITTPEARYETYLRSTDFINTIIFPGSLCPSLHALVDASYKWSTLSLEHIDNIGLHYAETLAEWRRRFNGKEDVVRKMGFDDVFLRVWNYYLTYCEAGFRSQTENCLILVFSRPGNKALMPLCESRAVTQMESFTEEEVEAWLE</sequence>
<feature type="region of interest" description="Disordered" evidence="1">
    <location>
        <begin position="59"/>
        <end position="98"/>
    </location>
</feature>
<dbReference type="InterPro" id="IPR050723">
    <property type="entry name" value="CFA/CMAS"/>
</dbReference>
<dbReference type="GO" id="GO:0008825">
    <property type="term" value="F:cyclopropane-fatty-acyl-phospholipid synthase activity"/>
    <property type="evidence" value="ECO:0007669"/>
    <property type="project" value="UniProtKB-EC"/>
</dbReference>
<feature type="compositionally biased region" description="Basic and acidic residues" evidence="1">
    <location>
        <begin position="81"/>
        <end position="90"/>
    </location>
</feature>
<dbReference type="AlphaFoldDB" id="A0AAD9DJA7"/>
<dbReference type="Gene3D" id="1.10.405.20">
    <property type="match status" value="1"/>
</dbReference>
<dbReference type="InterPro" id="IPR029063">
    <property type="entry name" value="SAM-dependent_MTases_sf"/>
</dbReference>
<dbReference type="Pfam" id="PF13450">
    <property type="entry name" value="NAD_binding_8"/>
    <property type="match status" value="1"/>
</dbReference>
<dbReference type="Pfam" id="PF02353">
    <property type="entry name" value="CMAS"/>
    <property type="match status" value="1"/>
</dbReference>
<keyword evidence="2" id="KW-0808">Transferase</keyword>
<dbReference type="PANTHER" id="PTHR43667">
    <property type="entry name" value="CYCLOPROPANE-FATTY-ACYL-PHOSPHOLIPID SYNTHASE"/>
    <property type="match status" value="1"/>
</dbReference>
<dbReference type="Gene3D" id="3.50.50.60">
    <property type="entry name" value="FAD/NAD(P)-binding domain"/>
    <property type="match status" value="2"/>
</dbReference>
<keyword evidence="2" id="KW-0489">Methyltransferase</keyword>
<protein>
    <submittedName>
        <fullName evidence="2">Cyclopropane fatty-acyl-phospholipid synthase</fullName>
        <ecNumber evidence="2">2.1.1.79</ecNumber>
    </submittedName>
</protein>
<feature type="compositionally biased region" description="Low complexity" evidence="1">
    <location>
        <begin position="64"/>
        <end position="78"/>
    </location>
</feature>
<evidence type="ECO:0000256" key="1">
    <source>
        <dbReference type="SAM" id="MobiDB-lite"/>
    </source>
</evidence>
<accession>A0AAD9DJA7</accession>
<dbReference type="EC" id="2.1.1.79" evidence="2"/>
<dbReference type="PANTHER" id="PTHR43667:SF2">
    <property type="entry name" value="FATTY ACID C-METHYL TRANSFERASE"/>
    <property type="match status" value="1"/>
</dbReference>
<evidence type="ECO:0000313" key="2">
    <source>
        <dbReference type="EMBL" id="KAK1747583.1"/>
    </source>
</evidence>
<dbReference type="CDD" id="cd02440">
    <property type="entry name" value="AdoMet_MTases"/>
    <property type="match status" value="1"/>
</dbReference>
<organism evidence="2 3">
    <name type="scientific">Skeletonema marinoi</name>
    <dbReference type="NCBI Taxonomy" id="267567"/>
    <lineage>
        <taxon>Eukaryota</taxon>
        <taxon>Sar</taxon>
        <taxon>Stramenopiles</taxon>
        <taxon>Ochrophyta</taxon>
        <taxon>Bacillariophyta</taxon>
        <taxon>Coscinodiscophyceae</taxon>
        <taxon>Thalassiosirophycidae</taxon>
        <taxon>Thalassiosirales</taxon>
        <taxon>Skeletonemataceae</taxon>
        <taxon>Skeletonema</taxon>
        <taxon>Skeletonema marinoi-dohrnii complex</taxon>
    </lineage>
</organism>
<reference evidence="2" key="1">
    <citation type="submission" date="2023-06" db="EMBL/GenBank/DDBJ databases">
        <title>Survivors Of The Sea: Transcriptome response of Skeletonema marinoi to long-term dormancy.</title>
        <authorList>
            <person name="Pinder M.I.M."/>
            <person name="Kourtchenko O."/>
            <person name="Robertson E.K."/>
            <person name="Larsson T."/>
            <person name="Maumus F."/>
            <person name="Osuna-Cruz C.M."/>
            <person name="Vancaester E."/>
            <person name="Stenow R."/>
            <person name="Vandepoele K."/>
            <person name="Ploug H."/>
            <person name="Bruchert V."/>
            <person name="Godhe A."/>
            <person name="Topel M."/>
        </authorList>
    </citation>
    <scope>NUCLEOTIDE SEQUENCE</scope>
    <source>
        <strain evidence="2">R05AC</strain>
    </source>
</reference>
<keyword evidence="3" id="KW-1185">Reference proteome</keyword>
<dbReference type="EMBL" id="JATAAI010000002">
    <property type="protein sequence ID" value="KAK1747583.1"/>
    <property type="molecule type" value="Genomic_DNA"/>
</dbReference>
<dbReference type="SUPFAM" id="SSF53335">
    <property type="entry name" value="S-adenosyl-L-methionine-dependent methyltransferases"/>
    <property type="match status" value="1"/>
</dbReference>
<gene>
    <name evidence="2" type="ORF">QTG54_001546</name>
</gene>
<proteinExistence type="predicted"/>
<comment type="caution">
    <text evidence="2">The sequence shown here is derived from an EMBL/GenBank/DDBJ whole genome shotgun (WGS) entry which is preliminary data.</text>
</comment>
<dbReference type="FunFam" id="1.10.405.20:FF:000001">
    <property type="entry name" value="Amine oxidase"/>
    <property type="match status" value="1"/>
</dbReference>
<dbReference type="GO" id="GO:0032259">
    <property type="term" value="P:methylation"/>
    <property type="evidence" value="ECO:0007669"/>
    <property type="project" value="UniProtKB-KW"/>
</dbReference>
<dbReference type="SUPFAM" id="SSF51905">
    <property type="entry name" value="FAD/NAD(P)-binding domain"/>
    <property type="match status" value="1"/>
</dbReference>
<evidence type="ECO:0000313" key="3">
    <source>
        <dbReference type="Proteomes" id="UP001224775"/>
    </source>
</evidence>
<dbReference type="Gene3D" id="3.40.50.150">
    <property type="entry name" value="Vaccinia Virus protein VP39"/>
    <property type="match status" value="1"/>
</dbReference>
<dbReference type="InterPro" id="IPR036188">
    <property type="entry name" value="FAD/NAD-bd_sf"/>
</dbReference>
<dbReference type="Proteomes" id="UP001224775">
    <property type="component" value="Unassembled WGS sequence"/>
</dbReference>
<name>A0AAD9DJA7_9STRA</name>